<keyword evidence="1" id="KW-1133">Transmembrane helix</keyword>
<evidence type="ECO:0000313" key="3">
    <source>
        <dbReference type="Proteomes" id="UP000591735"/>
    </source>
</evidence>
<reference evidence="2 3" key="1">
    <citation type="submission" date="2020-08" db="EMBL/GenBank/DDBJ databases">
        <title>Genomic Encyclopedia of Type Strains, Phase IV (KMG-IV): sequencing the most valuable type-strain genomes for metagenomic binning, comparative biology and taxonomic classification.</title>
        <authorList>
            <person name="Goeker M."/>
        </authorList>
    </citation>
    <scope>NUCLEOTIDE SEQUENCE [LARGE SCALE GENOMIC DNA]</scope>
    <source>
        <strain evidence="2 3">DSM 22359</strain>
    </source>
</reference>
<protein>
    <submittedName>
        <fullName evidence="2">Uncharacterized protein</fullName>
    </submittedName>
</protein>
<accession>A0A840UMQ7</accession>
<evidence type="ECO:0000256" key="1">
    <source>
        <dbReference type="SAM" id="Phobius"/>
    </source>
</evidence>
<dbReference type="EMBL" id="JACHFE010000006">
    <property type="protein sequence ID" value="MBB5321938.1"/>
    <property type="molecule type" value="Genomic_DNA"/>
</dbReference>
<organism evidence="2 3">
    <name type="scientific">Marinobacter oulmenensis</name>
    <dbReference type="NCBI Taxonomy" id="643747"/>
    <lineage>
        <taxon>Bacteria</taxon>
        <taxon>Pseudomonadati</taxon>
        <taxon>Pseudomonadota</taxon>
        <taxon>Gammaproteobacteria</taxon>
        <taxon>Pseudomonadales</taxon>
        <taxon>Marinobacteraceae</taxon>
        <taxon>Marinobacter</taxon>
    </lineage>
</organism>
<keyword evidence="1" id="KW-0472">Membrane</keyword>
<comment type="caution">
    <text evidence="2">The sequence shown here is derived from an EMBL/GenBank/DDBJ whole genome shotgun (WGS) entry which is preliminary data.</text>
</comment>
<keyword evidence="1" id="KW-0812">Transmembrane</keyword>
<sequence>MQTQPQSLSFPASGARYLTVFLFALVSVVVSLAVIIRRGVIGAFPRNEPAEDEIPVLTDVVERDSGSV</sequence>
<keyword evidence="3" id="KW-1185">Reference proteome</keyword>
<evidence type="ECO:0000313" key="2">
    <source>
        <dbReference type="EMBL" id="MBB5321938.1"/>
    </source>
</evidence>
<dbReference type="AlphaFoldDB" id="A0A840UMQ7"/>
<name>A0A840UMQ7_9GAMM</name>
<dbReference type="RefSeq" id="WP_183704521.1">
    <property type="nucleotide sequence ID" value="NZ_JACHFE010000006.1"/>
</dbReference>
<dbReference type="Proteomes" id="UP000591735">
    <property type="component" value="Unassembled WGS sequence"/>
</dbReference>
<proteinExistence type="predicted"/>
<gene>
    <name evidence="2" type="ORF">HNR38_002433</name>
</gene>
<feature type="transmembrane region" description="Helical" evidence="1">
    <location>
        <begin position="15"/>
        <end position="36"/>
    </location>
</feature>